<dbReference type="Proteomes" id="UP000278756">
    <property type="component" value="Chromosome 2"/>
</dbReference>
<reference evidence="10" key="1">
    <citation type="journal article" date="2017" name="Biotechnol. Biofuels">
        <title>Evaluation of environmental bacterial communities as a factor affecting the growth of duckweed Lemna minor.</title>
        <authorList>
            <person name="Ishizawa H."/>
            <person name="Kuroda M."/>
            <person name="Morikawa M."/>
            <person name="Ike M."/>
        </authorList>
    </citation>
    <scope>NUCLEOTIDE SEQUENCE [LARGE SCALE GENOMIC DNA]</scope>
    <source>
        <strain evidence="10">M6</strain>
    </source>
</reference>
<dbReference type="PANTHER" id="PTHR40980:SF3">
    <property type="entry name" value="TONB-DEPENDENT RECEPTOR-LIKE BETA-BARREL DOMAIN-CONTAINING PROTEIN"/>
    <property type="match status" value="1"/>
</dbReference>
<comment type="subcellular location">
    <subcellularLocation>
        <location evidence="1 5">Cell outer membrane</location>
    </subcellularLocation>
</comment>
<dbReference type="Gene3D" id="2.170.130.10">
    <property type="entry name" value="TonB-dependent receptor, plug domain"/>
    <property type="match status" value="1"/>
</dbReference>
<dbReference type="GO" id="GO:0009279">
    <property type="term" value="C:cell outer membrane"/>
    <property type="evidence" value="ECO:0007669"/>
    <property type="project" value="UniProtKB-SubCell"/>
</dbReference>
<dbReference type="Pfam" id="PF07715">
    <property type="entry name" value="Plug"/>
    <property type="match status" value="1"/>
</dbReference>
<organism evidence="9 10">
    <name type="scientific">Asticcacaulis excentricus</name>
    <dbReference type="NCBI Taxonomy" id="78587"/>
    <lineage>
        <taxon>Bacteria</taxon>
        <taxon>Pseudomonadati</taxon>
        <taxon>Pseudomonadota</taxon>
        <taxon>Alphaproteobacteria</taxon>
        <taxon>Caulobacterales</taxon>
        <taxon>Caulobacteraceae</taxon>
        <taxon>Asticcacaulis</taxon>
    </lineage>
</organism>
<proteinExistence type="inferred from homology"/>
<dbReference type="InterPro" id="IPR012910">
    <property type="entry name" value="Plug_dom"/>
</dbReference>
<feature type="domain" description="TonB-dependent receptor-like beta-barrel" evidence="7">
    <location>
        <begin position="517"/>
        <end position="1013"/>
    </location>
</feature>
<dbReference type="NCBIfam" id="TIGR01782">
    <property type="entry name" value="TonB-Xanth-Caul"/>
    <property type="match status" value="1"/>
</dbReference>
<dbReference type="InterPro" id="IPR010104">
    <property type="entry name" value="TonB_rcpt_bac"/>
</dbReference>
<evidence type="ECO:0000259" key="7">
    <source>
        <dbReference type="Pfam" id="PF00593"/>
    </source>
</evidence>
<evidence type="ECO:0000256" key="5">
    <source>
        <dbReference type="RuleBase" id="RU003357"/>
    </source>
</evidence>
<evidence type="ECO:0000256" key="4">
    <source>
        <dbReference type="ARBA" id="ARBA00023237"/>
    </source>
</evidence>
<evidence type="ECO:0000259" key="8">
    <source>
        <dbReference type="Pfam" id="PF07715"/>
    </source>
</evidence>
<feature type="domain" description="TonB-dependent receptor plug" evidence="8">
    <location>
        <begin position="68"/>
        <end position="178"/>
    </location>
</feature>
<keyword evidence="4" id="KW-0998">Cell outer membrane</keyword>
<gene>
    <name evidence="9" type="ORF">EM6_2318</name>
</gene>
<dbReference type="EMBL" id="AP018828">
    <property type="protein sequence ID" value="BBF81716.1"/>
    <property type="molecule type" value="Genomic_DNA"/>
</dbReference>
<dbReference type="Gene3D" id="2.40.170.20">
    <property type="entry name" value="TonB-dependent receptor, beta-barrel domain"/>
    <property type="match status" value="1"/>
</dbReference>
<evidence type="ECO:0000313" key="9">
    <source>
        <dbReference type="EMBL" id="BBF81716.1"/>
    </source>
</evidence>
<accession>A0A3G9G4Z5</accession>
<reference evidence="10" key="2">
    <citation type="journal article" date="2017" name="Plant Physiol. Biochem.">
        <title>Differential oxidative and antioxidative response of duckweed Lemna minor toward plant growth promoting/inhibiting bacteria.</title>
        <authorList>
            <person name="Ishizawa H."/>
            <person name="Kuroda M."/>
            <person name="Morikawa M."/>
            <person name="Ike M."/>
        </authorList>
    </citation>
    <scope>NUCLEOTIDE SEQUENCE [LARGE SCALE GENOMIC DNA]</scope>
    <source>
        <strain evidence="10">M6</strain>
    </source>
</reference>
<dbReference type="InterPro" id="IPR010916">
    <property type="entry name" value="TonB_box_CS"/>
</dbReference>
<evidence type="ECO:0000256" key="6">
    <source>
        <dbReference type="SAM" id="SignalP"/>
    </source>
</evidence>
<dbReference type="SUPFAM" id="SSF56935">
    <property type="entry name" value="Porins"/>
    <property type="match status" value="1"/>
</dbReference>
<dbReference type="InterPro" id="IPR000531">
    <property type="entry name" value="Beta-barrel_TonB"/>
</dbReference>
<evidence type="ECO:0000256" key="1">
    <source>
        <dbReference type="ARBA" id="ARBA00004442"/>
    </source>
</evidence>
<dbReference type="RefSeq" id="WP_126423229.1">
    <property type="nucleotide sequence ID" value="NZ_AP018828.1"/>
</dbReference>
<keyword evidence="3 5" id="KW-0472">Membrane</keyword>
<keyword evidence="2 6" id="KW-0732">Signal</keyword>
<feature type="signal peptide" evidence="6">
    <location>
        <begin position="1"/>
        <end position="34"/>
    </location>
</feature>
<keyword evidence="5" id="KW-0798">TonB box</keyword>
<evidence type="ECO:0000256" key="2">
    <source>
        <dbReference type="ARBA" id="ARBA00022729"/>
    </source>
</evidence>
<dbReference type="Pfam" id="PF00593">
    <property type="entry name" value="TonB_dep_Rec_b-barrel"/>
    <property type="match status" value="1"/>
</dbReference>
<evidence type="ECO:0000256" key="3">
    <source>
        <dbReference type="ARBA" id="ARBA00023136"/>
    </source>
</evidence>
<sequence>MIRSPSPRLLSTRLKSASALTAVALLGLSGVAFAQEAAPAAPAKEDIETVIVTGTRQSQQSAINRKKKAGTVSDSIVADDIAQFPDKNVGEALGRITGVQLARDFGEGNSVSIRGVEPDLNRVEINGMSTLSTAGNLNTYGGGGRSNDFRELASELVQSIDVFKGFTADMTEGGVGGTVSVKTRKPLDFKKPTFSITASLQNLDTEDGWKPRSNFFGATRLLDGKLGLMANITFDNVDTRGDYLRNTAWVRLADLDGSAEKTANYYSPTDSAANIAAYNAITTQAGCNSAYPGSGSVVTAQRNNCLSQWYDYNPRVPRYGVWTRNDQRASAEFVAQYRFTDRIDAYVSYNRNTRDQRLNDINYGTDFTSVNRLYNVTSATSTACGSTVPAGSTTVVNHVVSSYTAGNCVTTTGRGGSNAFSVSARDFKYTTESDYYGFGANYKGDRLKAEFQGSVAKTDTVSETNNVSVSYNVPGLVVSLNSAGAPVFTFPTGYSPTDASAVSQWQIQYRPSNAHSEEQQYKLDFDYDTRWPIIDKIEFGARATDSETYGYGALIFGGGDGMIVSAGSNLASATDDTVVYANQINSTATISPNQTADQTAAAAAVAAYQTGYWSTTETWSRNFSNSVFAAAMTPLSSSFYYGGGNIPTTWNYPDFATVAQYLDTSHFNLDNLETTTGSDGKTYNRIPYRVSETTDAQYLKFNYAFPWNGWDVSGNFGWRRVNTQTTASGVNTRQEIRYINNVATTYTVSNSQTSITKDYTVWLPSFNAGVWFIPNTLSARAGFADLMARPLVNYLMPSVTCTINYTNDGTDSDTADTCVAGNPSLKPYRAKQYDLSFEYYPNKDTQVTLGLFYKNIKSFYVSSRVPVGLVDYFGDGTQYSLTTYINGEGAKISGLELTAKTAFTFLPGWMSGFGADANYTYQEAKDVGLYSQLDGSPLPFPGLSTDSYNFTFWYDKGPINARLAYNYRSKWLVSAADSYGQPLYRDETGYLDGKITWKPGPRGLSLFMEGKNLTKEEETTSTGVGNLLTEQGYFGRRFFVGFTIKR</sequence>
<comment type="similarity">
    <text evidence="5">Belongs to the TonB-dependent receptor family.</text>
</comment>
<protein>
    <submittedName>
        <fullName evidence="9">N-acetylglucosamine-regulated TonB-dependent outer membrane receptor</fullName>
    </submittedName>
</protein>
<keyword evidence="9" id="KW-0675">Receptor</keyword>
<dbReference type="PROSITE" id="PS00430">
    <property type="entry name" value="TONB_DEPENDENT_REC_1"/>
    <property type="match status" value="1"/>
</dbReference>
<feature type="chain" id="PRO_5018076336" evidence="6">
    <location>
        <begin position="35"/>
        <end position="1046"/>
    </location>
</feature>
<name>A0A3G9G4Z5_9CAUL</name>
<dbReference type="OrthoDB" id="5476657at2"/>
<evidence type="ECO:0000313" key="10">
    <source>
        <dbReference type="Proteomes" id="UP000278756"/>
    </source>
</evidence>
<dbReference type="InterPro" id="IPR036942">
    <property type="entry name" value="Beta-barrel_TonB_sf"/>
</dbReference>
<dbReference type="AlphaFoldDB" id="A0A3G9G4Z5"/>
<dbReference type="PANTHER" id="PTHR40980">
    <property type="entry name" value="PLUG DOMAIN-CONTAINING PROTEIN"/>
    <property type="match status" value="1"/>
</dbReference>
<dbReference type="InterPro" id="IPR037066">
    <property type="entry name" value="Plug_dom_sf"/>
</dbReference>